<gene>
    <name evidence="2" type="ORF">GJV85_02200</name>
</gene>
<keyword evidence="1" id="KW-1277">Toxin-antitoxin system</keyword>
<dbReference type="Pfam" id="PF05016">
    <property type="entry name" value="ParE_toxin"/>
    <property type="match status" value="1"/>
</dbReference>
<evidence type="ECO:0000313" key="3">
    <source>
        <dbReference type="Proteomes" id="UP000671852"/>
    </source>
</evidence>
<dbReference type="RefSeq" id="WP_207562247.1">
    <property type="nucleotide sequence ID" value="NZ_CP046072.1"/>
</dbReference>
<organism evidence="2 3">
    <name type="scientific">Sulfurimonas aquatica</name>
    <dbReference type="NCBI Taxonomy" id="2672570"/>
    <lineage>
        <taxon>Bacteria</taxon>
        <taxon>Pseudomonadati</taxon>
        <taxon>Campylobacterota</taxon>
        <taxon>Epsilonproteobacteria</taxon>
        <taxon>Campylobacterales</taxon>
        <taxon>Sulfurimonadaceae</taxon>
        <taxon>Sulfurimonas</taxon>
    </lineage>
</organism>
<dbReference type="NCBIfam" id="TIGR02385">
    <property type="entry name" value="RelE_StbE"/>
    <property type="match status" value="1"/>
</dbReference>
<dbReference type="InterPro" id="IPR035093">
    <property type="entry name" value="RelE/ParE_toxin_dom_sf"/>
</dbReference>
<keyword evidence="3" id="KW-1185">Reference proteome</keyword>
<evidence type="ECO:0000256" key="1">
    <source>
        <dbReference type="ARBA" id="ARBA00022649"/>
    </source>
</evidence>
<dbReference type="AlphaFoldDB" id="A0A975GC73"/>
<accession>A0A975GC73</accession>
<dbReference type="SUPFAM" id="SSF143011">
    <property type="entry name" value="RelE-like"/>
    <property type="match status" value="1"/>
</dbReference>
<dbReference type="Gene3D" id="3.30.2310.20">
    <property type="entry name" value="RelE-like"/>
    <property type="match status" value="1"/>
</dbReference>
<dbReference type="InterPro" id="IPR052747">
    <property type="entry name" value="TA_system_RelE_toxin"/>
</dbReference>
<protein>
    <submittedName>
        <fullName evidence="2">Type II toxin-antitoxin system mRNA interferase toxin, RelE/StbE family</fullName>
    </submittedName>
</protein>
<reference evidence="2" key="2">
    <citation type="submission" date="2021-04" db="EMBL/GenBank/DDBJ databases">
        <title>Isolation and characterization of a novel species of the genus Sulfurimonas.</title>
        <authorList>
            <person name="Fukui M."/>
        </authorList>
    </citation>
    <scope>NUCLEOTIDE SEQUENCE</scope>
    <source>
        <strain evidence="2">H1576</strain>
    </source>
</reference>
<dbReference type="EMBL" id="CP046072">
    <property type="protein sequence ID" value="QSZ40974.1"/>
    <property type="molecule type" value="Genomic_DNA"/>
</dbReference>
<dbReference type="PANTHER" id="PTHR38813">
    <property type="match status" value="1"/>
</dbReference>
<dbReference type="Proteomes" id="UP000671852">
    <property type="component" value="Chromosome"/>
</dbReference>
<dbReference type="InterPro" id="IPR007712">
    <property type="entry name" value="RelE/ParE_toxin"/>
</dbReference>
<evidence type="ECO:0000313" key="2">
    <source>
        <dbReference type="EMBL" id="QSZ40974.1"/>
    </source>
</evidence>
<dbReference type="PANTHER" id="PTHR38813:SF1">
    <property type="entry name" value="TOXIN RELE1-RELATED"/>
    <property type="match status" value="1"/>
</dbReference>
<name>A0A975GC73_9BACT</name>
<reference evidence="2" key="1">
    <citation type="submission" date="2019-11" db="EMBL/GenBank/DDBJ databases">
        <authorList>
            <person name="Kojima H."/>
        </authorList>
    </citation>
    <scope>NUCLEOTIDE SEQUENCE</scope>
    <source>
        <strain evidence="2">H1576</strain>
    </source>
</reference>
<proteinExistence type="predicted"/>
<dbReference type="KEGG" id="saqt:GJV85_02200"/>
<sequence length="88" mass="10507">MALYSIKWKLSAKKELRKLDKKEIPRIIEAVENLALNPHPSNHKKLLGSEHNFRIRVGNYRVVYFIENNELLIEIIRVRHRKDAYSIK</sequence>